<dbReference type="InterPro" id="IPR004046">
    <property type="entry name" value="GST_C"/>
</dbReference>
<dbReference type="PANTHER" id="PTHR43968">
    <property type="match status" value="1"/>
</dbReference>
<dbReference type="PROSITE" id="PS50404">
    <property type="entry name" value="GST_NTER"/>
    <property type="match status" value="1"/>
</dbReference>
<feature type="domain" description="GST N-terminal" evidence="1">
    <location>
        <begin position="1"/>
        <end position="80"/>
    </location>
</feature>
<dbReference type="SUPFAM" id="SSF52833">
    <property type="entry name" value="Thioredoxin-like"/>
    <property type="match status" value="1"/>
</dbReference>
<dbReference type="PROSITE" id="PS50405">
    <property type="entry name" value="GST_CTER"/>
    <property type="match status" value="1"/>
</dbReference>
<dbReference type="InterPro" id="IPR010987">
    <property type="entry name" value="Glutathione-S-Trfase_C-like"/>
</dbReference>
<protein>
    <submittedName>
        <fullName evidence="3">Putative GST-like protein YibF</fullName>
    </submittedName>
</protein>
<organism evidence="3">
    <name type="scientific">mine drainage metagenome</name>
    <dbReference type="NCBI Taxonomy" id="410659"/>
    <lineage>
        <taxon>unclassified sequences</taxon>
        <taxon>metagenomes</taxon>
        <taxon>ecological metagenomes</taxon>
    </lineage>
</organism>
<dbReference type="SFLD" id="SFLDG00358">
    <property type="entry name" value="Main_(cytGST)"/>
    <property type="match status" value="1"/>
</dbReference>
<dbReference type="Pfam" id="PF00043">
    <property type="entry name" value="GST_C"/>
    <property type="match status" value="1"/>
</dbReference>
<dbReference type="AlphaFoldDB" id="A0A1J5SHY5"/>
<dbReference type="PANTHER" id="PTHR43968:SF6">
    <property type="entry name" value="GLUTATHIONE S-TRANSFERASE OMEGA"/>
    <property type="match status" value="1"/>
</dbReference>
<dbReference type="InterPro" id="IPR036249">
    <property type="entry name" value="Thioredoxin-like_sf"/>
</dbReference>
<evidence type="ECO:0000313" key="3">
    <source>
        <dbReference type="EMBL" id="OIR08026.1"/>
    </source>
</evidence>
<dbReference type="CDD" id="cd00299">
    <property type="entry name" value="GST_C_family"/>
    <property type="match status" value="1"/>
</dbReference>
<dbReference type="Gene3D" id="3.40.30.10">
    <property type="entry name" value="Glutaredoxin"/>
    <property type="match status" value="1"/>
</dbReference>
<dbReference type="CDD" id="cd00570">
    <property type="entry name" value="GST_N_family"/>
    <property type="match status" value="1"/>
</dbReference>
<evidence type="ECO:0000259" key="2">
    <source>
        <dbReference type="PROSITE" id="PS50405"/>
    </source>
</evidence>
<sequence length="224" mass="25148">MFTLYHLPVCPFSRKVRIALGEKKCAFEPVVELPWEERPEFTALNPGGDVPVLVVNQGGAVLADSMAICEYLDETCPEPPLFGADPLQRAEVRRLVGWFDGRFNVEVTLNLVGEKLIKRQMGHPGGPDSRAIRIGYARIRDHLDYVGWLTERRRWLAGDSFSLADIAAAAHLSSVDYIGDVPWDDYPAVKDWYARIKSRPSLRPLLADHVPGVAPPRHYADLDF</sequence>
<dbReference type="EMBL" id="MLJW01000034">
    <property type="protein sequence ID" value="OIR08026.1"/>
    <property type="molecule type" value="Genomic_DNA"/>
</dbReference>
<dbReference type="InterPro" id="IPR040079">
    <property type="entry name" value="Glutathione_S-Trfase"/>
</dbReference>
<dbReference type="SFLD" id="SFLDS00019">
    <property type="entry name" value="Glutathione_Transferase_(cytos"/>
    <property type="match status" value="1"/>
</dbReference>
<dbReference type="Pfam" id="PF13417">
    <property type="entry name" value="GST_N_3"/>
    <property type="match status" value="1"/>
</dbReference>
<feature type="domain" description="GST C-terminal" evidence="2">
    <location>
        <begin position="85"/>
        <end position="222"/>
    </location>
</feature>
<evidence type="ECO:0000259" key="1">
    <source>
        <dbReference type="PROSITE" id="PS50404"/>
    </source>
</evidence>
<comment type="caution">
    <text evidence="3">The sequence shown here is derived from an EMBL/GenBank/DDBJ whole genome shotgun (WGS) entry which is preliminary data.</text>
</comment>
<gene>
    <name evidence="3" type="primary">yibF_3</name>
    <name evidence="3" type="ORF">GALL_98890</name>
</gene>
<dbReference type="InterPro" id="IPR036282">
    <property type="entry name" value="Glutathione-S-Trfase_C_sf"/>
</dbReference>
<accession>A0A1J5SHY5</accession>
<dbReference type="InterPro" id="IPR050983">
    <property type="entry name" value="GST_Omega/HSP26"/>
</dbReference>
<reference evidence="3" key="1">
    <citation type="submission" date="2016-10" db="EMBL/GenBank/DDBJ databases">
        <title>Sequence of Gallionella enrichment culture.</title>
        <authorList>
            <person name="Poehlein A."/>
            <person name="Muehling M."/>
            <person name="Daniel R."/>
        </authorList>
    </citation>
    <scope>NUCLEOTIDE SEQUENCE</scope>
</reference>
<proteinExistence type="predicted"/>
<dbReference type="Gene3D" id="1.20.1050.10">
    <property type="match status" value="1"/>
</dbReference>
<dbReference type="InterPro" id="IPR004045">
    <property type="entry name" value="Glutathione_S-Trfase_N"/>
</dbReference>
<dbReference type="SUPFAM" id="SSF47616">
    <property type="entry name" value="GST C-terminal domain-like"/>
    <property type="match status" value="1"/>
</dbReference>
<dbReference type="GO" id="GO:0005737">
    <property type="term" value="C:cytoplasm"/>
    <property type="evidence" value="ECO:0007669"/>
    <property type="project" value="TreeGrafter"/>
</dbReference>
<name>A0A1J5SHY5_9ZZZZ</name>